<dbReference type="GO" id="GO:0022412">
    <property type="term" value="P:cellular process involved in reproduction in multicellular organism"/>
    <property type="evidence" value="ECO:0007669"/>
    <property type="project" value="UniProtKB-ARBA"/>
</dbReference>
<gene>
    <name evidence="10" type="ORF">CLODIP_2_CD02156</name>
</gene>
<dbReference type="GO" id="GO:0003924">
    <property type="term" value="F:GTPase activity"/>
    <property type="evidence" value="ECO:0007669"/>
    <property type="project" value="InterPro"/>
</dbReference>
<proteinExistence type="inferred from homology"/>
<dbReference type="GO" id="GO:0005525">
    <property type="term" value="F:GTP binding"/>
    <property type="evidence" value="ECO:0007669"/>
    <property type="project" value="UniProtKB-KW"/>
</dbReference>
<dbReference type="SMART" id="SM00175">
    <property type="entry name" value="RAB"/>
    <property type="match status" value="1"/>
</dbReference>
<dbReference type="SUPFAM" id="SSF52540">
    <property type="entry name" value="P-loop containing nucleoside triphosphate hydrolases"/>
    <property type="match status" value="1"/>
</dbReference>
<dbReference type="InterPro" id="IPR003578">
    <property type="entry name" value="Small_GTPase_Rho"/>
</dbReference>
<evidence type="ECO:0000256" key="2">
    <source>
        <dbReference type="ARBA" id="ARBA00010142"/>
    </source>
</evidence>
<dbReference type="PROSITE" id="PS51420">
    <property type="entry name" value="RHO"/>
    <property type="match status" value="1"/>
</dbReference>
<evidence type="ECO:0000256" key="1">
    <source>
        <dbReference type="ARBA" id="ARBA00004342"/>
    </source>
</evidence>
<keyword evidence="5" id="KW-0547">Nucleotide-binding</keyword>
<dbReference type="AlphaFoldDB" id="A0A8S1DCL6"/>
<dbReference type="SMART" id="SM00174">
    <property type="entry name" value="RHO"/>
    <property type="match status" value="1"/>
</dbReference>
<accession>A0A8S1DCL6</accession>
<reference evidence="10 11" key="1">
    <citation type="submission" date="2020-04" db="EMBL/GenBank/DDBJ databases">
        <authorList>
            <person name="Alioto T."/>
            <person name="Alioto T."/>
            <person name="Gomez Garrido J."/>
        </authorList>
    </citation>
    <scope>NUCLEOTIDE SEQUENCE [LARGE SCALE GENOMIC DNA]</scope>
</reference>
<keyword evidence="9" id="KW-0636">Prenylation</keyword>
<dbReference type="SMART" id="SM00173">
    <property type="entry name" value="RAS"/>
    <property type="match status" value="1"/>
</dbReference>
<evidence type="ECO:0000256" key="6">
    <source>
        <dbReference type="ARBA" id="ARBA00023134"/>
    </source>
</evidence>
<dbReference type="InterPro" id="IPR005225">
    <property type="entry name" value="Small_GTP-bd"/>
</dbReference>
<protein>
    <recommendedName>
        <fullName evidence="12">Autophagy-related protein 101</fullName>
    </recommendedName>
</protein>
<evidence type="ECO:0000256" key="8">
    <source>
        <dbReference type="ARBA" id="ARBA00023288"/>
    </source>
</evidence>
<keyword evidence="11" id="KW-1185">Reference proteome</keyword>
<dbReference type="PANTHER" id="PTHR24072">
    <property type="entry name" value="RHO FAMILY GTPASE"/>
    <property type="match status" value="1"/>
</dbReference>
<organism evidence="10 11">
    <name type="scientific">Cloeon dipterum</name>
    <dbReference type="NCBI Taxonomy" id="197152"/>
    <lineage>
        <taxon>Eukaryota</taxon>
        <taxon>Metazoa</taxon>
        <taxon>Ecdysozoa</taxon>
        <taxon>Arthropoda</taxon>
        <taxon>Hexapoda</taxon>
        <taxon>Insecta</taxon>
        <taxon>Pterygota</taxon>
        <taxon>Palaeoptera</taxon>
        <taxon>Ephemeroptera</taxon>
        <taxon>Pisciforma</taxon>
        <taxon>Baetidae</taxon>
        <taxon>Cloeon</taxon>
    </lineage>
</organism>
<evidence type="ECO:0000256" key="5">
    <source>
        <dbReference type="ARBA" id="ARBA00022741"/>
    </source>
</evidence>
<comment type="subcellular location">
    <subcellularLocation>
        <location evidence="1">Cell membrane</location>
        <topology evidence="1">Lipid-anchor</topology>
        <orientation evidence="1">Cytoplasmic side</orientation>
    </subcellularLocation>
</comment>
<keyword evidence="3" id="KW-1003">Cell membrane</keyword>
<dbReference type="OrthoDB" id="10259639at2759"/>
<dbReference type="FunFam" id="3.40.50.300:FF:000983">
    <property type="entry name" value="Rho family GTPase"/>
    <property type="match status" value="1"/>
</dbReference>
<evidence type="ECO:0000256" key="3">
    <source>
        <dbReference type="ARBA" id="ARBA00022475"/>
    </source>
</evidence>
<keyword evidence="7" id="KW-0472">Membrane</keyword>
<dbReference type="PROSITE" id="PS51419">
    <property type="entry name" value="RAB"/>
    <property type="match status" value="1"/>
</dbReference>
<dbReference type="PRINTS" id="PR00449">
    <property type="entry name" value="RASTRNSFRMNG"/>
</dbReference>
<dbReference type="Pfam" id="PF00071">
    <property type="entry name" value="Ras"/>
    <property type="match status" value="1"/>
</dbReference>
<dbReference type="GO" id="GO:0035006">
    <property type="term" value="P:melanization defense response"/>
    <property type="evidence" value="ECO:0007669"/>
    <property type="project" value="UniProtKB-ARBA"/>
</dbReference>
<comment type="caution">
    <text evidence="10">The sequence shown here is derived from an EMBL/GenBank/DDBJ whole genome shotgun (WGS) entry which is preliminary data.</text>
</comment>
<evidence type="ECO:0008006" key="12">
    <source>
        <dbReference type="Google" id="ProtNLM"/>
    </source>
</evidence>
<dbReference type="PROSITE" id="PS51421">
    <property type="entry name" value="RAS"/>
    <property type="match status" value="1"/>
</dbReference>
<evidence type="ECO:0000256" key="7">
    <source>
        <dbReference type="ARBA" id="ARBA00023136"/>
    </source>
</evidence>
<evidence type="ECO:0000256" key="4">
    <source>
        <dbReference type="ARBA" id="ARBA00022481"/>
    </source>
</evidence>
<dbReference type="GO" id="GO:0003006">
    <property type="term" value="P:developmental process involved in reproduction"/>
    <property type="evidence" value="ECO:0007669"/>
    <property type="project" value="UniProtKB-ARBA"/>
</dbReference>
<evidence type="ECO:0000256" key="9">
    <source>
        <dbReference type="ARBA" id="ARBA00023289"/>
    </source>
</evidence>
<dbReference type="InterPro" id="IPR001806">
    <property type="entry name" value="Small_GTPase"/>
</dbReference>
<dbReference type="GO" id="GO:0001667">
    <property type="term" value="P:ameboidal-type cell migration"/>
    <property type="evidence" value="ECO:0007669"/>
    <property type="project" value="UniProtKB-ARBA"/>
</dbReference>
<keyword evidence="6" id="KW-0342">GTP-binding</keyword>
<comment type="similarity">
    <text evidence="2">Belongs to the small GTPase superfamily. Rho family.</text>
</comment>
<dbReference type="InterPro" id="IPR027417">
    <property type="entry name" value="P-loop_NTPase"/>
</dbReference>
<dbReference type="Proteomes" id="UP000494165">
    <property type="component" value="Unassembled WGS sequence"/>
</dbReference>
<dbReference type="GO" id="GO:0006914">
    <property type="term" value="P:autophagy"/>
    <property type="evidence" value="ECO:0007669"/>
    <property type="project" value="InterPro"/>
</dbReference>
<dbReference type="Gene3D" id="3.40.50.300">
    <property type="entry name" value="P-loop containing nucleotide triphosphate hydrolases"/>
    <property type="match status" value="1"/>
</dbReference>
<sequence length="439" mass="49330">MNARSQTFELSVEGRQVEEAVASIFHTVLFHRSFGKFKYKEEGSYSVGTLGYADVDCNFIDLTYVCCSSDELDQTLKREITSFSEALRSHEGQRSGQISLEFFQRKRSRWLFQPECIPWEVWNVRLDLLALHSEHERQACREQVADVLTDKIMCIAEAMNRHDFLPKMPTQAELDLVFDTSYSDVQPYLFKIGYTTSGPSNASCRIYRISALGGLGGGAQCLADGREKGMLRHREVRIKIPLPNLQGCCFNSNPSGVARVRKKLVIVGDGACGKTCLLIVFSKDQFPEVYVPTVFENYVADIEVDDTQVELALWDTAGQEDYDRLRPLSYPDTDVVLVCFSLDSPDSLENIAEKWTPEVKHFCPSVPVLLVGLKKDLRGRVGGCVAAEEGRAMADKVHAYGYLECSAKNKDGVQEVFEAATRAALQTPRRRHPLHCTLL</sequence>
<keyword evidence="8" id="KW-0449">Lipoprotein</keyword>
<dbReference type="GO" id="GO:0005886">
    <property type="term" value="C:plasma membrane"/>
    <property type="evidence" value="ECO:0007669"/>
    <property type="project" value="UniProtKB-SubCell"/>
</dbReference>
<dbReference type="NCBIfam" id="TIGR00231">
    <property type="entry name" value="small_GTP"/>
    <property type="match status" value="1"/>
</dbReference>
<dbReference type="Pfam" id="PF07855">
    <property type="entry name" value="ATG101"/>
    <property type="match status" value="1"/>
</dbReference>
<evidence type="ECO:0000313" key="11">
    <source>
        <dbReference type="Proteomes" id="UP000494165"/>
    </source>
</evidence>
<name>A0A8S1DCL6_9INSE</name>
<dbReference type="CDD" id="cd01870">
    <property type="entry name" value="RhoA_like"/>
    <property type="match status" value="1"/>
</dbReference>
<dbReference type="GO" id="GO:0035099">
    <property type="term" value="P:hemocyte migration"/>
    <property type="evidence" value="ECO:0007669"/>
    <property type="project" value="UniProtKB-ARBA"/>
</dbReference>
<dbReference type="EMBL" id="CADEPI010000228">
    <property type="protein sequence ID" value="CAB3381236.1"/>
    <property type="molecule type" value="Genomic_DNA"/>
</dbReference>
<keyword evidence="4" id="KW-0488">Methylation</keyword>
<dbReference type="GO" id="GO:0007264">
    <property type="term" value="P:small GTPase-mediated signal transduction"/>
    <property type="evidence" value="ECO:0007669"/>
    <property type="project" value="InterPro"/>
</dbReference>
<dbReference type="InterPro" id="IPR012445">
    <property type="entry name" value="ATG101"/>
</dbReference>
<evidence type="ECO:0000313" key="10">
    <source>
        <dbReference type="EMBL" id="CAB3381236.1"/>
    </source>
</evidence>